<accession>A0A438HI02</accession>
<name>A0A438HI02_VITVI</name>
<evidence type="ECO:0000313" key="3">
    <source>
        <dbReference type="EMBL" id="RVW83999.1"/>
    </source>
</evidence>
<dbReference type="AlphaFoldDB" id="A0A438HI02"/>
<dbReference type="PANTHER" id="PTHR47481:SF35">
    <property type="entry name" value="ZINC FINGER, CCHC-TYPE-RELATED"/>
    <property type="match status" value="1"/>
</dbReference>
<evidence type="ECO:0000256" key="2">
    <source>
        <dbReference type="SAM" id="SignalP"/>
    </source>
</evidence>
<proteinExistence type="predicted"/>
<sequence length="333" mass="36860">MWINILVSLVSMLISYVRDCPLKSHSAYYVFPSRHYKNLLSHVDGSVAPSPITIAVDSSSSQPNPQYVAWQLQDQRLLSLLFSSLTEEAMAEVLGLTIARDVWLALENSFSHISKTRELRIKDDLQLIKRGTRSVTEYSRSFKALCDQLTAMGRSVDDTDKVHWYLRGLGADFANFSTAQMSLTPLPVFKDLVPKAKSFEIFQKSLGSSFPVSFVSFAAFTATNGSFSSSRGGSSSKSRRSRGGYHGGHGRGKCGSYIPRCQICKTEGHTANRCRSCYDRAEPTTQLAEAFTTACSLSNGLESDWFTDTGASAHMTLILLSWTRLSLIMVRTV</sequence>
<comment type="caution">
    <text evidence="3">The sequence shown here is derived from an EMBL/GenBank/DDBJ whole genome shotgun (WGS) entry which is preliminary data.</text>
</comment>
<dbReference type="Proteomes" id="UP000288805">
    <property type="component" value="Unassembled WGS sequence"/>
</dbReference>
<feature type="region of interest" description="Disordered" evidence="1">
    <location>
        <begin position="226"/>
        <end position="251"/>
    </location>
</feature>
<dbReference type="Pfam" id="PF14223">
    <property type="entry name" value="Retrotran_gag_2"/>
    <property type="match status" value="1"/>
</dbReference>
<protein>
    <submittedName>
        <fullName evidence="3">Retrovirus-related Pol polyprotein from transposon RE1</fullName>
    </submittedName>
</protein>
<feature type="compositionally biased region" description="Basic residues" evidence="1">
    <location>
        <begin position="237"/>
        <end position="251"/>
    </location>
</feature>
<feature type="chain" id="PRO_5019358624" evidence="2">
    <location>
        <begin position="20"/>
        <end position="333"/>
    </location>
</feature>
<gene>
    <name evidence="3" type="primary">RE1_1218</name>
    <name evidence="3" type="ORF">CK203_047315</name>
</gene>
<reference evidence="3 4" key="1">
    <citation type="journal article" date="2018" name="PLoS Genet.">
        <title>Population sequencing reveals clonal diversity and ancestral inbreeding in the grapevine cultivar Chardonnay.</title>
        <authorList>
            <person name="Roach M.J."/>
            <person name="Johnson D.L."/>
            <person name="Bohlmann J."/>
            <person name="van Vuuren H.J."/>
            <person name="Jones S.J."/>
            <person name="Pretorius I.S."/>
            <person name="Schmidt S.A."/>
            <person name="Borneman A.R."/>
        </authorList>
    </citation>
    <scope>NUCLEOTIDE SEQUENCE [LARGE SCALE GENOMIC DNA]</scope>
    <source>
        <strain evidence="4">cv. Chardonnay</strain>
        <tissue evidence="3">Leaf</tissue>
    </source>
</reference>
<evidence type="ECO:0000313" key="4">
    <source>
        <dbReference type="Proteomes" id="UP000288805"/>
    </source>
</evidence>
<organism evidence="3 4">
    <name type="scientific">Vitis vinifera</name>
    <name type="common">Grape</name>
    <dbReference type="NCBI Taxonomy" id="29760"/>
    <lineage>
        <taxon>Eukaryota</taxon>
        <taxon>Viridiplantae</taxon>
        <taxon>Streptophyta</taxon>
        <taxon>Embryophyta</taxon>
        <taxon>Tracheophyta</taxon>
        <taxon>Spermatophyta</taxon>
        <taxon>Magnoliopsida</taxon>
        <taxon>eudicotyledons</taxon>
        <taxon>Gunneridae</taxon>
        <taxon>Pentapetalae</taxon>
        <taxon>rosids</taxon>
        <taxon>Vitales</taxon>
        <taxon>Vitaceae</taxon>
        <taxon>Viteae</taxon>
        <taxon>Vitis</taxon>
    </lineage>
</organism>
<keyword evidence="2" id="KW-0732">Signal</keyword>
<feature type="signal peptide" evidence="2">
    <location>
        <begin position="1"/>
        <end position="19"/>
    </location>
</feature>
<dbReference type="PANTHER" id="PTHR47481">
    <property type="match status" value="1"/>
</dbReference>
<evidence type="ECO:0000256" key="1">
    <source>
        <dbReference type="SAM" id="MobiDB-lite"/>
    </source>
</evidence>
<feature type="compositionally biased region" description="Low complexity" evidence="1">
    <location>
        <begin position="226"/>
        <end position="236"/>
    </location>
</feature>
<dbReference type="EMBL" id="QGNW01000221">
    <property type="protein sequence ID" value="RVW83999.1"/>
    <property type="molecule type" value="Genomic_DNA"/>
</dbReference>